<dbReference type="AlphaFoldDB" id="A0A7Y9VXV2"/>
<organism evidence="2 3">
    <name type="scientific">Pseudomonas moraviensis</name>
    <dbReference type="NCBI Taxonomy" id="321662"/>
    <lineage>
        <taxon>Bacteria</taxon>
        <taxon>Pseudomonadati</taxon>
        <taxon>Pseudomonadota</taxon>
        <taxon>Gammaproteobacteria</taxon>
        <taxon>Pseudomonadales</taxon>
        <taxon>Pseudomonadaceae</taxon>
        <taxon>Pseudomonas</taxon>
    </lineage>
</organism>
<feature type="signal peptide" evidence="1">
    <location>
        <begin position="1"/>
        <end position="20"/>
    </location>
</feature>
<name>A0A7Y9VXV2_9PSED</name>
<comment type="caution">
    <text evidence="2">The sequence shown here is derived from an EMBL/GenBank/DDBJ whole genome shotgun (WGS) entry which is preliminary data.</text>
</comment>
<evidence type="ECO:0000256" key="1">
    <source>
        <dbReference type="SAM" id="SignalP"/>
    </source>
</evidence>
<evidence type="ECO:0000313" key="3">
    <source>
        <dbReference type="Proteomes" id="UP000553035"/>
    </source>
</evidence>
<keyword evidence="1" id="KW-0732">Signal</keyword>
<dbReference type="EMBL" id="JACCAT010000001">
    <property type="protein sequence ID" value="NYH09923.1"/>
    <property type="molecule type" value="Genomic_DNA"/>
</dbReference>
<dbReference type="Proteomes" id="UP000553035">
    <property type="component" value="Unassembled WGS sequence"/>
</dbReference>
<proteinExistence type="predicted"/>
<reference evidence="2 3" key="1">
    <citation type="submission" date="2020-07" db="EMBL/GenBank/DDBJ databases">
        <title>Exploring microbial biodiversity for novel pathways involved in the catabolism of aromatic compounds derived from lignin.</title>
        <authorList>
            <person name="Elkins J."/>
        </authorList>
    </citation>
    <scope>NUCLEOTIDE SEQUENCE [LARGE SCALE GENOMIC DNA]</scope>
    <source>
        <strain evidence="2 3">VanB</strain>
    </source>
</reference>
<gene>
    <name evidence="2" type="ORF">GGI52_002966</name>
</gene>
<feature type="chain" id="PRO_5031302401" evidence="1">
    <location>
        <begin position="21"/>
        <end position="390"/>
    </location>
</feature>
<evidence type="ECO:0000313" key="2">
    <source>
        <dbReference type="EMBL" id="NYH09923.1"/>
    </source>
</evidence>
<dbReference type="RefSeq" id="WP_179693734.1">
    <property type="nucleotide sequence ID" value="NZ_JACCAT010000001.1"/>
</dbReference>
<accession>A0A7Y9VXV2</accession>
<protein>
    <submittedName>
        <fullName evidence="2">Uncharacterized protein</fullName>
    </submittedName>
</protein>
<sequence length="390" mass="42087">MLKLAGLTLAALTLSAAAHADVDLKLGSTERVTRLFAYPNNCSVICFRNWTLEQTVAHYLSQSVQRDGYTNAKVLVKNDNDQLYAEISGVPKGYDKPLTALLDAGDLAYNGASKLNADGKWAYSWYLFLPLGMALENRKSVELLHFPPDYSLTQAQDYLRSNTTDRWAALLTDNGIPADQTPAYQTIIDIAPIAAPASAGKDLEGVYDYFKDYQTTMVKQVSQNASGAVLPMVAFGAPVRNWIKQQYGATVNVLGLATISPSAGVNVPVLGSNHPSYIWYAADPSNYTGDDAQAKADAAGLKVMGQDLSAACWQAGMGSKPGTDPKTLLNSCTQTWQVTQKAKTCELFYTTIRNETVAQADKTCSTAPVKSQLQQLKSPLPDMAAPAAHL</sequence>